<keyword evidence="2" id="KW-1185">Reference proteome</keyword>
<dbReference type="EMBL" id="CP001712">
    <property type="protein sequence ID" value="EAR14715.1"/>
    <property type="molecule type" value="Genomic_DNA"/>
</dbReference>
<dbReference type="RefSeq" id="WP_015754036.1">
    <property type="nucleotide sequence ID" value="NC_013222.1"/>
</dbReference>
<sequence length="334" mass="36103">MGTLFIEGSITGHASPKWKHPGRKDKKILNRQLSVKRAEEVERFVQEIFRRELQANGLDIHFAMECTREKDFDAIAIASEGVGDMQTILEVDGDPDANDPSLRRVDINLILTHQMEGETGMSVLITIPEECEDQATDRWAIKLAMSGGAGHAGAGGAFAIGQLKNRKTGQIVQGSFVGGGAGFGLQSPGADPGWGDWTNFRTDQRITFQHFDGTLARLTTAGGGFLIGYSLAYISFPIYGANSISVGGFNLGSIGADIGTNIGQWNITGGIPGPRCIPEHEIPGEEAIPFSYQVEDNLTHRVFFDTGSADISNEQLSFLEGFIRHAAGEFMVNQ</sequence>
<dbReference type="STRING" id="313596.RB2501_10332"/>
<reference evidence="1 2" key="1">
    <citation type="journal article" date="2009" name="J. Bacteriol.">
        <title>Complete genome sequence of Robiginitalea biformata HTCC2501.</title>
        <authorList>
            <person name="Oh H.M."/>
            <person name="Giovannoni S.J."/>
            <person name="Lee K."/>
            <person name="Ferriera S."/>
            <person name="Johnson J."/>
            <person name="Cho J.C."/>
        </authorList>
    </citation>
    <scope>NUCLEOTIDE SEQUENCE [LARGE SCALE GENOMIC DNA]</scope>
    <source>
        <strain evidence="2">ATCC BAA-864 / HTCC2501 / KCTC 12146</strain>
    </source>
</reference>
<dbReference type="AlphaFoldDB" id="A4CM23"/>
<dbReference type="Proteomes" id="UP000009049">
    <property type="component" value="Chromosome"/>
</dbReference>
<accession>A4CM23</accession>
<evidence type="ECO:0000313" key="2">
    <source>
        <dbReference type="Proteomes" id="UP000009049"/>
    </source>
</evidence>
<organism evidence="1 2">
    <name type="scientific">Robiginitalea biformata (strain ATCC BAA-864 / DSM 15991 / KCTC 12146 / HTCC2501)</name>
    <dbReference type="NCBI Taxonomy" id="313596"/>
    <lineage>
        <taxon>Bacteria</taxon>
        <taxon>Pseudomonadati</taxon>
        <taxon>Bacteroidota</taxon>
        <taxon>Flavobacteriia</taxon>
        <taxon>Flavobacteriales</taxon>
        <taxon>Flavobacteriaceae</taxon>
        <taxon>Robiginitalea</taxon>
    </lineage>
</organism>
<dbReference type="HOGENOM" id="CLU_831240_0_0_10"/>
<dbReference type="KEGG" id="rbi:RB2501_10332"/>
<protein>
    <submittedName>
        <fullName evidence="1">Uncharacterized protein</fullName>
    </submittedName>
</protein>
<gene>
    <name evidence="1" type="ordered locus">RB2501_10332</name>
</gene>
<proteinExistence type="predicted"/>
<name>A4CM23_ROBBH</name>
<evidence type="ECO:0000313" key="1">
    <source>
        <dbReference type="EMBL" id="EAR14715.1"/>
    </source>
</evidence>